<dbReference type="PANTHER" id="PTHR11820:SF7">
    <property type="entry name" value="ACYLPYRUVASE FAHD1, MITOCHONDRIAL"/>
    <property type="match status" value="1"/>
</dbReference>
<dbReference type="Gene3D" id="3.90.850.10">
    <property type="entry name" value="Fumarylacetoacetase-like, C-terminal domain"/>
    <property type="match status" value="1"/>
</dbReference>
<evidence type="ECO:0000313" key="3">
    <source>
        <dbReference type="EMBL" id="KZN97776.1"/>
    </source>
</evidence>
<dbReference type="STRING" id="33936.AZI98_02175"/>
<protein>
    <submittedName>
        <fullName evidence="3">Uncharacterized protein</fullName>
    </submittedName>
</protein>
<reference evidence="3 4" key="1">
    <citation type="submission" date="2016-04" db="EMBL/GenBank/DDBJ databases">
        <title>Draft genome sequence of Aeribacillus pallidus 8m3 from petroleum reservoir.</title>
        <authorList>
            <person name="Poltaraus A.B."/>
            <person name="Nazina T.N."/>
            <person name="Tourova T.P."/>
            <person name="Malakho S.M."/>
            <person name="Korshunova A.V."/>
            <person name="Sokolova D.S."/>
        </authorList>
    </citation>
    <scope>NUCLEOTIDE SEQUENCE [LARGE SCALE GENOMIC DNA]</scope>
    <source>
        <strain evidence="3 4">8m3</strain>
    </source>
</reference>
<accession>A0A165Z340</accession>
<dbReference type="FunFam" id="3.90.850.10:FF:000002">
    <property type="entry name" value="2-hydroxyhepta-2,4-diene-1,7-dioate isomerase"/>
    <property type="match status" value="1"/>
</dbReference>
<dbReference type="AlphaFoldDB" id="A0A163YTG7"/>
<accession>A0A163YTG7</accession>
<keyword evidence="2" id="KW-0479">Metal-binding</keyword>
<dbReference type="OrthoDB" id="9805307at2"/>
<dbReference type="GeneID" id="301125348"/>
<dbReference type="EMBL" id="LWBR01000006">
    <property type="protein sequence ID" value="KZN97776.1"/>
    <property type="molecule type" value="Genomic_DNA"/>
</dbReference>
<keyword evidence="4" id="KW-1185">Reference proteome</keyword>
<dbReference type="InterPro" id="IPR011234">
    <property type="entry name" value="Fumarylacetoacetase-like_C"/>
</dbReference>
<dbReference type="GO" id="GO:0018773">
    <property type="term" value="F:acetylpyruvate hydrolase activity"/>
    <property type="evidence" value="ECO:0007669"/>
    <property type="project" value="TreeGrafter"/>
</dbReference>
<dbReference type="PANTHER" id="PTHR11820">
    <property type="entry name" value="ACYLPYRUVASE"/>
    <property type="match status" value="1"/>
</dbReference>
<dbReference type="InterPro" id="IPR036663">
    <property type="entry name" value="Fumarylacetoacetase_C_sf"/>
</dbReference>
<comment type="similarity">
    <text evidence="1">Belongs to the FAH family.</text>
</comment>
<dbReference type="GO" id="GO:0016853">
    <property type="term" value="F:isomerase activity"/>
    <property type="evidence" value="ECO:0007669"/>
    <property type="project" value="UniProtKB-ARBA"/>
</dbReference>
<evidence type="ECO:0000256" key="1">
    <source>
        <dbReference type="ARBA" id="ARBA00010211"/>
    </source>
</evidence>
<dbReference type="SUPFAM" id="SSF56529">
    <property type="entry name" value="FAH"/>
    <property type="match status" value="1"/>
</dbReference>
<dbReference type="GO" id="GO:0019752">
    <property type="term" value="P:carboxylic acid metabolic process"/>
    <property type="evidence" value="ECO:0007669"/>
    <property type="project" value="UniProtKB-ARBA"/>
</dbReference>
<gene>
    <name evidence="3" type="ORF">AZI98_02175</name>
</gene>
<name>A0A163YTG7_9BACI</name>
<dbReference type="Pfam" id="PF01557">
    <property type="entry name" value="FAA_hydrolase"/>
    <property type="match status" value="1"/>
</dbReference>
<evidence type="ECO:0000256" key="2">
    <source>
        <dbReference type="ARBA" id="ARBA00022723"/>
    </source>
</evidence>
<dbReference type="GO" id="GO:0046872">
    <property type="term" value="F:metal ion binding"/>
    <property type="evidence" value="ECO:0007669"/>
    <property type="project" value="UniProtKB-KW"/>
</dbReference>
<sequence length="302" mass="33708">MKLVTANIHDRTFIGLIFNEDSVIDIQKAELKLYESEISPASLQACIEMGEKFVRHIEALQEWVAKEKERETYVYPLSAVKLQAPIPRPKKNIMCVGKNYRDHVAEMGSESDIPSDLILFSKPSTSVIAHEGEIDPHLYLTDELDYEGELAVVIGKKGKQIREEEAYDYVFGYTIINDVTARDLQARHKQYFLGKSLDTSCPMGPYIVHKSAVSNPQHLSIETKVNGEIRQQANTNQMIFPIKRIISIISQGMTLEPGDIIATGTPAGVGKGFNPPKLLKPGDTVEITVEGIGTLRNKVKEI</sequence>
<evidence type="ECO:0000313" key="4">
    <source>
        <dbReference type="Proteomes" id="UP000076476"/>
    </source>
</evidence>
<organism evidence="3 4">
    <name type="scientific">Aeribacillus pallidus</name>
    <dbReference type="NCBI Taxonomy" id="33936"/>
    <lineage>
        <taxon>Bacteria</taxon>
        <taxon>Bacillati</taxon>
        <taxon>Bacillota</taxon>
        <taxon>Bacilli</taxon>
        <taxon>Bacillales</taxon>
        <taxon>Bacillaceae</taxon>
        <taxon>Aeribacillus</taxon>
    </lineage>
</organism>
<comment type="caution">
    <text evidence="3">The sequence shown here is derived from an EMBL/GenBank/DDBJ whole genome shotgun (WGS) entry which is preliminary data.</text>
</comment>
<proteinExistence type="inferred from homology"/>
<dbReference type="Proteomes" id="UP000076476">
    <property type="component" value="Unassembled WGS sequence"/>
</dbReference>
<dbReference type="RefSeq" id="WP_063386644.1">
    <property type="nucleotide sequence ID" value="NZ_LVHY01000112.1"/>
</dbReference>